<dbReference type="Pfam" id="PF13193">
    <property type="entry name" value="AMP-binding_C"/>
    <property type="match status" value="1"/>
</dbReference>
<evidence type="ECO:0000256" key="5">
    <source>
        <dbReference type="ARBA" id="ARBA00039545"/>
    </source>
</evidence>
<reference evidence="9 10" key="1">
    <citation type="submission" date="2018-12" db="EMBL/GenBank/DDBJ databases">
        <authorList>
            <consortium name="Pathogen Informatics"/>
        </authorList>
    </citation>
    <scope>NUCLEOTIDE SEQUENCE [LARGE SCALE GENOMIC DNA]</scope>
    <source>
        <strain evidence="9 10">NCTC12871</strain>
    </source>
</reference>
<dbReference type="KEGG" id="adp:NCTC12871_01531"/>
<dbReference type="PANTHER" id="PTHR43767:SF8">
    <property type="entry name" value="LONG-CHAIN-FATTY-ACID--COA LIGASE"/>
    <property type="match status" value="1"/>
</dbReference>
<evidence type="ECO:0000256" key="4">
    <source>
        <dbReference type="ARBA" id="ARBA00026121"/>
    </source>
</evidence>
<dbReference type="SUPFAM" id="SSF56801">
    <property type="entry name" value="Acetyl-CoA synthetase-like"/>
    <property type="match status" value="1"/>
</dbReference>
<dbReference type="Proteomes" id="UP000279799">
    <property type="component" value="Chromosome"/>
</dbReference>
<dbReference type="RefSeq" id="WP_232019036.1">
    <property type="nucleotide sequence ID" value="NZ_LR134510.1"/>
</dbReference>
<dbReference type="GO" id="GO:0004467">
    <property type="term" value="F:long-chain fatty acid-CoA ligase activity"/>
    <property type="evidence" value="ECO:0007669"/>
    <property type="project" value="UniProtKB-EC"/>
</dbReference>
<dbReference type="Pfam" id="PF00501">
    <property type="entry name" value="AMP-binding"/>
    <property type="match status" value="1"/>
</dbReference>
<dbReference type="InterPro" id="IPR042099">
    <property type="entry name" value="ANL_N_sf"/>
</dbReference>
<gene>
    <name evidence="9" type="ORF">NCTC12871_01531</name>
</gene>
<dbReference type="InterPro" id="IPR050237">
    <property type="entry name" value="ATP-dep_AMP-bd_enzyme"/>
</dbReference>
<evidence type="ECO:0000313" key="10">
    <source>
        <dbReference type="Proteomes" id="UP000279799"/>
    </source>
</evidence>
<evidence type="ECO:0000256" key="2">
    <source>
        <dbReference type="ARBA" id="ARBA00005005"/>
    </source>
</evidence>
<dbReference type="EMBL" id="LR134510">
    <property type="protein sequence ID" value="VEJ10024.1"/>
    <property type="molecule type" value="Genomic_DNA"/>
</dbReference>
<dbReference type="Gene3D" id="3.40.50.12780">
    <property type="entry name" value="N-terminal domain of ligase-like"/>
    <property type="match status" value="1"/>
</dbReference>
<evidence type="ECO:0000259" key="8">
    <source>
        <dbReference type="Pfam" id="PF13193"/>
    </source>
</evidence>
<dbReference type="PANTHER" id="PTHR43767">
    <property type="entry name" value="LONG-CHAIN-FATTY-ACID--COA LIGASE"/>
    <property type="match status" value="1"/>
</dbReference>
<name>A0A448TVS1_9PAST</name>
<proteinExistence type="predicted"/>
<accession>A0A448TVS1</accession>
<keyword evidence="10" id="KW-1185">Reference proteome</keyword>
<dbReference type="Gene3D" id="3.30.300.30">
    <property type="match status" value="1"/>
</dbReference>
<evidence type="ECO:0000259" key="7">
    <source>
        <dbReference type="Pfam" id="PF00501"/>
    </source>
</evidence>
<evidence type="ECO:0000256" key="1">
    <source>
        <dbReference type="ARBA" id="ARBA00004170"/>
    </source>
</evidence>
<comment type="pathway">
    <text evidence="2">Lipid metabolism; fatty acid beta-oxidation.</text>
</comment>
<evidence type="ECO:0000256" key="6">
    <source>
        <dbReference type="ARBA" id="ARBA00042773"/>
    </source>
</evidence>
<feature type="domain" description="AMP-binding enzyme C-terminal" evidence="8">
    <location>
        <begin position="332"/>
        <end position="413"/>
    </location>
</feature>
<comment type="subcellular location">
    <subcellularLocation>
        <location evidence="1">Membrane</location>
        <topology evidence="1">Peripheral membrane protein</topology>
    </subcellularLocation>
</comment>
<feature type="domain" description="AMP-dependent synthetase/ligase" evidence="7">
    <location>
        <begin position="116"/>
        <end position="280"/>
    </location>
</feature>
<dbReference type="EC" id="6.2.1.3" evidence="4"/>
<keyword evidence="3" id="KW-0436">Ligase</keyword>
<sequence>MSSSQLITQDPAWTKQDFLYRIDQIAMELKNRNIQKCGFYFNDAALLACALLACFRANVTVLLPPNLLAENKQWLDENSAYLFTDKDFTTFGISHKIEHPSLDFPYQSQSEVWLKTSGSSGNAKIITKNVAQMWAEGFALQQSLPLRAEDNLMVLGSVSPQHCYGLSFRIMYPLVMGWQIGRSQLPYPEFLLAESEKYQRTLWISSPALLTHWQIPEHSPALTTIKGIISAAGVLPETTATYLSSHLTCPIIEIYGSTETGAIAMRLPKQHWQPLPSIKLGLNQDALWVEGDWMTGRQQTADAVEFYEDGFALMGRIDRIVKLGDKRVSLAKIENHLFAHSLVSDCYVAQHPVKARPAAWVALSAEGQALLQQQGKKAVVVVLQNYLNQREEKFAIPRFWRFCEKLPRNSQSKILKKDFDAIFSQQDETTQ</sequence>
<dbReference type="AlphaFoldDB" id="A0A448TVS1"/>
<dbReference type="InterPro" id="IPR025110">
    <property type="entry name" value="AMP-bd_C"/>
</dbReference>
<evidence type="ECO:0000256" key="3">
    <source>
        <dbReference type="ARBA" id="ARBA00022598"/>
    </source>
</evidence>
<evidence type="ECO:0000313" key="9">
    <source>
        <dbReference type="EMBL" id="VEJ10024.1"/>
    </source>
</evidence>
<dbReference type="InterPro" id="IPR000873">
    <property type="entry name" value="AMP-dep_synth/lig_dom"/>
</dbReference>
<dbReference type="InterPro" id="IPR045851">
    <property type="entry name" value="AMP-bd_C_sf"/>
</dbReference>
<organism evidence="9 10">
    <name type="scientific">Actinobacillus delphinicola</name>
    <dbReference type="NCBI Taxonomy" id="51161"/>
    <lineage>
        <taxon>Bacteria</taxon>
        <taxon>Pseudomonadati</taxon>
        <taxon>Pseudomonadota</taxon>
        <taxon>Gammaproteobacteria</taxon>
        <taxon>Pasteurellales</taxon>
        <taxon>Pasteurellaceae</taxon>
        <taxon>Actinobacillus</taxon>
    </lineage>
</organism>
<protein>
    <recommendedName>
        <fullName evidence="5">Long-chain-fatty-acid--CoA ligase</fullName>
        <ecNumber evidence="4">6.2.1.3</ecNumber>
    </recommendedName>
    <alternativeName>
        <fullName evidence="6">Long-chain acyl-CoA synthetase</fullName>
    </alternativeName>
</protein>
<dbReference type="GO" id="GO:0016020">
    <property type="term" value="C:membrane"/>
    <property type="evidence" value="ECO:0007669"/>
    <property type="project" value="UniProtKB-SubCell"/>
</dbReference>